<dbReference type="Proteomes" id="UP000019486">
    <property type="component" value="Unassembled WGS sequence"/>
</dbReference>
<organism evidence="1 2">
    <name type="scientific">Skermanella stibiiresistens SB22</name>
    <dbReference type="NCBI Taxonomy" id="1385369"/>
    <lineage>
        <taxon>Bacteria</taxon>
        <taxon>Pseudomonadati</taxon>
        <taxon>Pseudomonadota</taxon>
        <taxon>Alphaproteobacteria</taxon>
        <taxon>Rhodospirillales</taxon>
        <taxon>Azospirillaceae</taxon>
        <taxon>Skermanella</taxon>
    </lineage>
</organism>
<protein>
    <submittedName>
        <fullName evidence="1">Uncharacterized protein</fullName>
    </submittedName>
</protein>
<keyword evidence="2" id="KW-1185">Reference proteome</keyword>
<evidence type="ECO:0000313" key="2">
    <source>
        <dbReference type="Proteomes" id="UP000019486"/>
    </source>
</evidence>
<sequence>MKKNATHFMVERVSPASLAGDVRDNRSSVPTPDPAELLAEARSKALAWVARGMPEQEIEYDPLAPRLTDKQLAQFEPVEVSFKQERL</sequence>
<accession>W9H7L0</accession>
<evidence type="ECO:0000313" key="1">
    <source>
        <dbReference type="EMBL" id="EWY40662.1"/>
    </source>
</evidence>
<proteinExistence type="predicted"/>
<comment type="caution">
    <text evidence="1">The sequence shown here is derived from an EMBL/GenBank/DDBJ whole genome shotgun (WGS) entry which is preliminary data.</text>
</comment>
<name>W9H7L0_9PROT</name>
<dbReference type="EMBL" id="AVFL01000007">
    <property type="protein sequence ID" value="EWY40662.1"/>
    <property type="molecule type" value="Genomic_DNA"/>
</dbReference>
<dbReference type="AlphaFoldDB" id="W9H7L0"/>
<dbReference type="STRING" id="1385369.N825_34995"/>
<dbReference type="RefSeq" id="WP_037451318.1">
    <property type="nucleotide sequence ID" value="NZ_AVFL01000007.1"/>
</dbReference>
<reference evidence="1 2" key="1">
    <citation type="submission" date="2013-08" db="EMBL/GenBank/DDBJ databases">
        <title>The genome sequence of Skermanella stibiiresistens.</title>
        <authorList>
            <person name="Zhu W."/>
            <person name="Wang G."/>
        </authorList>
    </citation>
    <scope>NUCLEOTIDE SEQUENCE [LARGE SCALE GENOMIC DNA]</scope>
    <source>
        <strain evidence="1 2">SB22</strain>
    </source>
</reference>
<gene>
    <name evidence="1" type="ORF">N825_34995</name>
</gene>